<dbReference type="InterPro" id="IPR044782">
    <property type="entry name" value="SIA1/STLP5"/>
</dbReference>
<keyword evidence="12" id="KW-1185">Reference proteome</keyword>
<accession>A0ABD3SYB3</accession>
<protein>
    <recommendedName>
        <fullName evidence="13">Sialyltransferase-like protein 1</fullName>
    </recommendedName>
</protein>
<keyword evidence="10" id="KW-0325">Glycoprotein</keyword>
<sequence length="476" mass="54223">MRGLRKASSRTPTLLHLLCAAAIFSLFVFAIQSYFFAGNNRISSKINRLDVQILSHFQSTIQQCVANRGLGLSAHIIDHCNLILKFPEGTNSTWYNAQFKIFEPLEYKYDVCEAILLWEQYRNMTTVLTREYLDARPDGWLDYAPKRIAQLGTDKCYNRTLCEENLNVLLPAKPPFHPRQFRTCAVVGNSGDLLKTEFGKEIDSHDAVIRDNEAPVNEKYAKYVGLKRDFRLVVRGAARNMIPILKGSDDEVLIIKSVTHRDFNAMIKRIPNPVYLFQGIVLRRGAKGTGMKSIELALSMCDIVDIYGFTVDPGYTEWTRYFSTPRKGHNPLQGRAYYQLLECLGVIRIHSPMRAERKQDWSDVPSRETISRAHSAAVRLKKSQAAQESDNLGQFRNCKVWGHSGPYGTGPTSGSSDMSDLRRNSNYSKWETMPFNKLRKEAQDHFNQMEGVSLYKIDGNKLDDLVCVKHSSKSEE</sequence>
<evidence type="ECO:0000256" key="2">
    <source>
        <dbReference type="ARBA" id="ARBA00006003"/>
    </source>
</evidence>
<evidence type="ECO:0000256" key="8">
    <source>
        <dbReference type="ARBA" id="ARBA00023034"/>
    </source>
</evidence>
<evidence type="ECO:0000256" key="1">
    <source>
        <dbReference type="ARBA" id="ARBA00004323"/>
    </source>
</evidence>
<keyword evidence="8" id="KW-0333">Golgi apparatus</keyword>
<keyword evidence="9" id="KW-0472">Membrane</keyword>
<comment type="subcellular location">
    <subcellularLocation>
        <location evidence="1">Golgi apparatus membrane</location>
        <topology evidence="1">Single-pass type II membrane protein</topology>
    </subcellularLocation>
</comment>
<dbReference type="EMBL" id="JBJXBP010000005">
    <property type="protein sequence ID" value="KAL3829433.1"/>
    <property type="molecule type" value="Genomic_DNA"/>
</dbReference>
<reference evidence="11 12" key="1">
    <citation type="submission" date="2024-12" db="EMBL/GenBank/DDBJ databases">
        <title>The unique morphological basis and parallel evolutionary history of personate flowers in Penstemon.</title>
        <authorList>
            <person name="Depatie T.H."/>
            <person name="Wessinger C.A."/>
        </authorList>
    </citation>
    <scope>NUCLEOTIDE SEQUENCE [LARGE SCALE GENOMIC DNA]</scope>
    <source>
        <strain evidence="11">WTNN_2</strain>
        <tissue evidence="11">Leaf</tissue>
    </source>
</reference>
<evidence type="ECO:0000256" key="4">
    <source>
        <dbReference type="ARBA" id="ARBA00022679"/>
    </source>
</evidence>
<keyword evidence="6" id="KW-0735">Signal-anchor</keyword>
<proteinExistence type="inferred from homology"/>
<keyword evidence="7" id="KW-1133">Transmembrane helix</keyword>
<dbReference type="CDD" id="cd19952">
    <property type="entry name" value="GT29"/>
    <property type="match status" value="1"/>
</dbReference>
<dbReference type="PANTHER" id="PTHR47486">
    <property type="entry name" value="SIALYLTRANSFERASE-LIKE PROTEIN 1"/>
    <property type="match status" value="1"/>
</dbReference>
<dbReference type="GO" id="GO:0016757">
    <property type="term" value="F:glycosyltransferase activity"/>
    <property type="evidence" value="ECO:0007669"/>
    <property type="project" value="UniProtKB-KW"/>
</dbReference>
<keyword evidence="3" id="KW-0328">Glycosyltransferase</keyword>
<dbReference type="Proteomes" id="UP001634393">
    <property type="component" value="Unassembled WGS sequence"/>
</dbReference>
<name>A0ABD3SYB3_9LAMI</name>
<evidence type="ECO:0000313" key="12">
    <source>
        <dbReference type="Proteomes" id="UP001634393"/>
    </source>
</evidence>
<evidence type="ECO:0000313" key="11">
    <source>
        <dbReference type="EMBL" id="KAL3829433.1"/>
    </source>
</evidence>
<evidence type="ECO:0000256" key="5">
    <source>
        <dbReference type="ARBA" id="ARBA00022692"/>
    </source>
</evidence>
<evidence type="ECO:0000256" key="7">
    <source>
        <dbReference type="ARBA" id="ARBA00022989"/>
    </source>
</evidence>
<dbReference type="PANTHER" id="PTHR47486:SF1">
    <property type="entry name" value="SIALYLTRANSFERASE-LIKE PROTEIN 1"/>
    <property type="match status" value="1"/>
</dbReference>
<keyword evidence="5" id="KW-0812">Transmembrane</keyword>
<comment type="similarity">
    <text evidence="2">Belongs to the glycosyltransferase 29 family.</text>
</comment>
<dbReference type="Pfam" id="PF00777">
    <property type="entry name" value="Glyco_transf_29"/>
    <property type="match status" value="1"/>
</dbReference>
<dbReference type="GO" id="GO:0009860">
    <property type="term" value="P:pollen tube growth"/>
    <property type="evidence" value="ECO:0007669"/>
    <property type="project" value="UniProtKB-ARBA"/>
</dbReference>
<dbReference type="GO" id="GO:0000139">
    <property type="term" value="C:Golgi membrane"/>
    <property type="evidence" value="ECO:0007669"/>
    <property type="project" value="UniProtKB-SubCell"/>
</dbReference>
<dbReference type="FunFam" id="3.90.1480.20:FF:000019">
    <property type="entry name" value="Glycosyl transferase family 29 protein"/>
    <property type="match status" value="1"/>
</dbReference>
<evidence type="ECO:0008006" key="13">
    <source>
        <dbReference type="Google" id="ProtNLM"/>
    </source>
</evidence>
<gene>
    <name evidence="11" type="ORF">ACJIZ3_018235</name>
</gene>
<dbReference type="Gene3D" id="3.90.1480.20">
    <property type="entry name" value="Glycosyl transferase family 29"/>
    <property type="match status" value="2"/>
</dbReference>
<organism evidence="11 12">
    <name type="scientific">Penstemon smallii</name>
    <dbReference type="NCBI Taxonomy" id="265156"/>
    <lineage>
        <taxon>Eukaryota</taxon>
        <taxon>Viridiplantae</taxon>
        <taxon>Streptophyta</taxon>
        <taxon>Embryophyta</taxon>
        <taxon>Tracheophyta</taxon>
        <taxon>Spermatophyta</taxon>
        <taxon>Magnoliopsida</taxon>
        <taxon>eudicotyledons</taxon>
        <taxon>Gunneridae</taxon>
        <taxon>Pentapetalae</taxon>
        <taxon>asterids</taxon>
        <taxon>lamiids</taxon>
        <taxon>Lamiales</taxon>
        <taxon>Plantaginaceae</taxon>
        <taxon>Cheloneae</taxon>
        <taxon>Penstemon</taxon>
    </lineage>
</organism>
<dbReference type="AlphaFoldDB" id="A0ABD3SYB3"/>
<evidence type="ECO:0000256" key="3">
    <source>
        <dbReference type="ARBA" id="ARBA00022676"/>
    </source>
</evidence>
<evidence type="ECO:0000256" key="9">
    <source>
        <dbReference type="ARBA" id="ARBA00023136"/>
    </source>
</evidence>
<dbReference type="InterPro" id="IPR038578">
    <property type="entry name" value="GT29-like_sf"/>
</dbReference>
<dbReference type="GO" id="GO:0009846">
    <property type="term" value="P:pollen germination"/>
    <property type="evidence" value="ECO:0007669"/>
    <property type="project" value="UniProtKB-ARBA"/>
</dbReference>
<keyword evidence="4" id="KW-0808">Transferase</keyword>
<evidence type="ECO:0000256" key="6">
    <source>
        <dbReference type="ARBA" id="ARBA00022968"/>
    </source>
</evidence>
<comment type="caution">
    <text evidence="11">The sequence shown here is derived from an EMBL/GenBank/DDBJ whole genome shotgun (WGS) entry which is preliminary data.</text>
</comment>
<evidence type="ECO:0000256" key="10">
    <source>
        <dbReference type="ARBA" id="ARBA00023180"/>
    </source>
</evidence>
<dbReference type="InterPro" id="IPR001675">
    <property type="entry name" value="Glyco_trans_29"/>
</dbReference>